<evidence type="ECO:0000256" key="1">
    <source>
        <dbReference type="ARBA" id="ARBA00004496"/>
    </source>
</evidence>
<proteinExistence type="inferred from homology"/>
<evidence type="ECO:0000256" key="3">
    <source>
        <dbReference type="ARBA" id="ARBA00009479"/>
    </source>
</evidence>
<dbReference type="FunFam" id="2.40.50.140:FF:000004">
    <property type="entry name" value="Elongation factor P"/>
    <property type="match status" value="1"/>
</dbReference>
<dbReference type="Gene3D" id="2.30.30.30">
    <property type="match status" value="1"/>
</dbReference>
<accession>A0A1G2A6B8</accession>
<dbReference type="CDD" id="cd04470">
    <property type="entry name" value="S1_EF-P_repeat_1"/>
    <property type="match status" value="1"/>
</dbReference>
<dbReference type="UniPathway" id="UPA00345"/>
<dbReference type="InterPro" id="IPR011768">
    <property type="entry name" value="Transl_elongation_fac_P"/>
</dbReference>
<dbReference type="GO" id="GO:0043043">
    <property type="term" value="P:peptide biosynthetic process"/>
    <property type="evidence" value="ECO:0007669"/>
    <property type="project" value="InterPro"/>
</dbReference>
<feature type="domain" description="Elongation factor P C-terminal" evidence="10">
    <location>
        <begin position="129"/>
        <end position="185"/>
    </location>
</feature>
<evidence type="ECO:0000313" key="12">
    <source>
        <dbReference type="EMBL" id="OGY72384.1"/>
    </source>
</evidence>
<dbReference type="PANTHER" id="PTHR30053:SF14">
    <property type="entry name" value="TRANSLATION ELONGATION FACTOR KOW-LIKE DOMAIN-CONTAINING PROTEIN"/>
    <property type="match status" value="1"/>
</dbReference>
<dbReference type="InterPro" id="IPR008991">
    <property type="entry name" value="Translation_prot_SH3-like_sf"/>
</dbReference>
<dbReference type="SMART" id="SM00841">
    <property type="entry name" value="Elong-fact-P_C"/>
    <property type="match status" value="1"/>
</dbReference>
<dbReference type="InterPro" id="IPR020599">
    <property type="entry name" value="Transl_elong_fac_P/YeiP"/>
</dbReference>
<reference evidence="12 13" key="1">
    <citation type="journal article" date="2016" name="Nat. Commun.">
        <title>Thousands of microbial genomes shed light on interconnected biogeochemical processes in an aquifer system.</title>
        <authorList>
            <person name="Anantharaman K."/>
            <person name="Brown C.T."/>
            <person name="Hug L.A."/>
            <person name="Sharon I."/>
            <person name="Castelle C.J."/>
            <person name="Probst A.J."/>
            <person name="Thomas B.C."/>
            <person name="Singh A."/>
            <person name="Wilkins M.J."/>
            <person name="Karaoz U."/>
            <person name="Brodie E.L."/>
            <person name="Williams K.H."/>
            <person name="Hubbard S.S."/>
            <person name="Banfield J.F."/>
        </authorList>
    </citation>
    <scope>NUCLEOTIDE SEQUENCE [LARGE SCALE GENOMIC DNA]</scope>
</reference>
<dbReference type="InterPro" id="IPR001059">
    <property type="entry name" value="Transl_elong_P/YeiP_cen"/>
</dbReference>
<dbReference type="PIRSF" id="PIRSF005901">
    <property type="entry name" value="EF-P"/>
    <property type="match status" value="1"/>
</dbReference>
<comment type="similarity">
    <text evidence="3 7 9">Belongs to the elongation factor P family.</text>
</comment>
<keyword evidence="5 7" id="KW-0251">Elongation factor</keyword>
<evidence type="ECO:0000256" key="7">
    <source>
        <dbReference type="HAMAP-Rule" id="MF_00141"/>
    </source>
</evidence>
<dbReference type="Gene3D" id="2.40.50.140">
    <property type="entry name" value="Nucleic acid-binding proteins"/>
    <property type="match status" value="2"/>
</dbReference>
<dbReference type="GO" id="GO:0003746">
    <property type="term" value="F:translation elongation factor activity"/>
    <property type="evidence" value="ECO:0007669"/>
    <property type="project" value="UniProtKB-UniRule"/>
</dbReference>
<dbReference type="InterPro" id="IPR013852">
    <property type="entry name" value="Transl_elong_P/YeiP_CS"/>
</dbReference>
<evidence type="ECO:0000259" key="11">
    <source>
        <dbReference type="SMART" id="SM01185"/>
    </source>
</evidence>
<evidence type="ECO:0000256" key="9">
    <source>
        <dbReference type="RuleBase" id="RU004389"/>
    </source>
</evidence>
<dbReference type="GO" id="GO:0005829">
    <property type="term" value="C:cytosol"/>
    <property type="evidence" value="ECO:0007669"/>
    <property type="project" value="UniProtKB-ARBA"/>
</dbReference>
<sequence>MLEPNDLKKGVIFKYRDNPAVVLEFSHSHKGRGSAVVTVKIRDMITQSVQTLTLKAGDKLNDADTARASADFLYIDTNSAHFMDLNTFEELTIDSARIESKLKFLKEGQPITVLMFEGAAIDIELPPKVDLKIVETEPGVKGDTASGTAYKPANLESGFALNVPLFVKTGDVVRVNTETGEYVERV</sequence>
<comment type="function">
    <text evidence="7">Involved in peptide bond synthesis. Stimulates efficient translation and peptide-bond synthesis on native or reconstituted 70S ribosomes in vitro. Probably functions indirectly by altering the affinity of the ribosome for aminoacyl-tRNA, thus increasing their reactivity as acceptors for peptidyl transferase.</text>
</comment>
<protein>
    <recommendedName>
        <fullName evidence="7 8">Elongation factor P</fullName>
        <shortName evidence="7">EF-P</shortName>
    </recommendedName>
</protein>
<organism evidence="12 13">
    <name type="scientific">Candidatus Jacksonbacteria bacterium RIFCSPLOWO2_02_FULL_44_20</name>
    <dbReference type="NCBI Taxonomy" id="1798460"/>
    <lineage>
        <taxon>Bacteria</taxon>
        <taxon>Candidatus Jacksoniibacteriota</taxon>
    </lineage>
</organism>
<dbReference type="Proteomes" id="UP000178315">
    <property type="component" value="Unassembled WGS sequence"/>
</dbReference>
<dbReference type="EMBL" id="MHJU01000036">
    <property type="protein sequence ID" value="OGY72384.1"/>
    <property type="molecule type" value="Genomic_DNA"/>
</dbReference>
<keyword evidence="4 7" id="KW-0963">Cytoplasm</keyword>
<dbReference type="InterPro" id="IPR013185">
    <property type="entry name" value="Transl_elong_KOW-like"/>
</dbReference>
<feature type="domain" description="Translation elongation factor P/YeiP central" evidence="11">
    <location>
        <begin position="67"/>
        <end position="121"/>
    </location>
</feature>
<evidence type="ECO:0000256" key="2">
    <source>
        <dbReference type="ARBA" id="ARBA00004815"/>
    </source>
</evidence>
<dbReference type="AlphaFoldDB" id="A0A1G2A6B8"/>
<dbReference type="InterPro" id="IPR012340">
    <property type="entry name" value="NA-bd_OB-fold"/>
</dbReference>
<dbReference type="Pfam" id="PF01132">
    <property type="entry name" value="EFP"/>
    <property type="match status" value="1"/>
</dbReference>
<dbReference type="FunFam" id="2.40.50.140:FF:000009">
    <property type="entry name" value="Elongation factor P"/>
    <property type="match status" value="1"/>
</dbReference>
<dbReference type="Pfam" id="PF09285">
    <property type="entry name" value="Elong-fact-P_C"/>
    <property type="match status" value="1"/>
</dbReference>
<keyword evidence="6 7" id="KW-0648">Protein biosynthesis</keyword>
<name>A0A1G2A6B8_9BACT</name>
<dbReference type="InterPro" id="IPR014722">
    <property type="entry name" value="Rib_uL2_dom2"/>
</dbReference>
<dbReference type="Pfam" id="PF08207">
    <property type="entry name" value="EFP_N"/>
    <property type="match status" value="1"/>
</dbReference>
<dbReference type="PROSITE" id="PS01275">
    <property type="entry name" value="EFP"/>
    <property type="match status" value="1"/>
</dbReference>
<evidence type="ECO:0000256" key="8">
    <source>
        <dbReference type="NCBIfam" id="TIGR00038"/>
    </source>
</evidence>
<evidence type="ECO:0000256" key="4">
    <source>
        <dbReference type="ARBA" id="ARBA00022490"/>
    </source>
</evidence>
<evidence type="ECO:0000256" key="5">
    <source>
        <dbReference type="ARBA" id="ARBA00022768"/>
    </source>
</evidence>
<comment type="subcellular location">
    <subcellularLocation>
        <location evidence="1 7">Cytoplasm</location>
    </subcellularLocation>
</comment>
<dbReference type="SUPFAM" id="SSF50249">
    <property type="entry name" value="Nucleic acid-binding proteins"/>
    <property type="match status" value="2"/>
</dbReference>
<evidence type="ECO:0000256" key="6">
    <source>
        <dbReference type="ARBA" id="ARBA00022917"/>
    </source>
</evidence>
<comment type="caution">
    <text evidence="12">The sequence shown here is derived from an EMBL/GenBank/DDBJ whole genome shotgun (WGS) entry which is preliminary data.</text>
</comment>
<dbReference type="PANTHER" id="PTHR30053">
    <property type="entry name" value="ELONGATION FACTOR P"/>
    <property type="match status" value="1"/>
</dbReference>
<dbReference type="NCBIfam" id="TIGR00038">
    <property type="entry name" value="efp"/>
    <property type="match status" value="1"/>
</dbReference>
<dbReference type="InterPro" id="IPR015365">
    <property type="entry name" value="Elong-fact-P_C"/>
</dbReference>
<dbReference type="NCBIfam" id="NF001810">
    <property type="entry name" value="PRK00529.1"/>
    <property type="match status" value="1"/>
</dbReference>
<evidence type="ECO:0000313" key="13">
    <source>
        <dbReference type="Proteomes" id="UP000178315"/>
    </source>
</evidence>
<dbReference type="HAMAP" id="MF_00141">
    <property type="entry name" value="EF_P"/>
    <property type="match status" value="1"/>
</dbReference>
<evidence type="ECO:0000259" key="10">
    <source>
        <dbReference type="SMART" id="SM00841"/>
    </source>
</evidence>
<dbReference type="SMART" id="SM01185">
    <property type="entry name" value="EFP"/>
    <property type="match status" value="1"/>
</dbReference>
<comment type="pathway">
    <text evidence="2 7">Protein biosynthesis; polypeptide chain elongation.</text>
</comment>
<dbReference type="SUPFAM" id="SSF50104">
    <property type="entry name" value="Translation proteins SH3-like domain"/>
    <property type="match status" value="1"/>
</dbReference>
<dbReference type="CDD" id="cd05794">
    <property type="entry name" value="S1_EF-P_repeat_2"/>
    <property type="match status" value="1"/>
</dbReference>
<gene>
    <name evidence="7" type="primary">efp</name>
    <name evidence="12" type="ORF">A3H61_03635</name>
</gene>